<comment type="similarity">
    <text evidence="3">Belongs to the gas vesicle GvpF/GvpL family.</text>
</comment>
<reference evidence="5 6" key="1">
    <citation type="journal article" date="2019" name="Int. J. Syst. Evol. Microbiol.">
        <title>The Global Catalogue of Microorganisms (GCM) 10K type strain sequencing project: providing services to taxonomists for standard genome sequencing and annotation.</title>
        <authorList>
            <consortium name="The Broad Institute Genomics Platform"/>
            <consortium name="The Broad Institute Genome Sequencing Center for Infectious Disease"/>
            <person name="Wu L."/>
            <person name="Ma J."/>
        </authorList>
    </citation>
    <scope>NUCLEOTIDE SEQUENCE [LARGE SCALE GENOMIC DNA]</scope>
    <source>
        <strain evidence="5 6">JCM 16373</strain>
    </source>
</reference>
<evidence type="ECO:0008006" key="7">
    <source>
        <dbReference type="Google" id="ProtNLM"/>
    </source>
</evidence>
<evidence type="ECO:0000256" key="4">
    <source>
        <dbReference type="SAM" id="MobiDB-lite"/>
    </source>
</evidence>
<dbReference type="InterPro" id="IPR009430">
    <property type="entry name" value="GvpL/GvpF"/>
</dbReference>
<feature type="compositionally biased region" description="Low complexity" evidence="4">
    <location>
        <begin position="340"/>
        <end position="355"/>
    </location>
</feature>
<dbReference type="Proteomes" id="UP001501447">
    <property type="component" value="Unassembled WGS sequence"/>
</dbReference>
<evidence type="ECO:0000256" key="2">
    <source>
        <dbReference type="ARBA" id="ARBA00035108"/>
    </source>
</evidence>
<comment type="subcellular location">
    <subcellularLocation>
        <location evidence="2">Gas vesicle</location>
    </subcellularLocation>
</comment>
<sequence length="355" mass="37719">MNSATSGDTRSGDTEASLCYVYAVTAPLDAPLPADLRGVVGSGPFTVEHAGLTAVVSLVPEADFSEEPLRAHLEDLDWLADTARAHQAVVDALTGLTCPLPLRLATVYRDEDGVRRALAEGREGFEATLRRLEGRVEWGVKVYASAPESPVATAATAPASASAASAAVPAPKGARGSGGRMGPTSGRDYLRRRRHQVTERENALNEAEQLGRSLHSALTAQAEEVRVHPPQNPKLSQAPGQNLLNAAYLVPREDSADFVSRVEQLGAHDPTVRVELTGPWAPYSFAAADRDSADRNGHGRGRERAREQDPGREDRDPGREAQSPGREAKDRASGLERLAEPTPEGAGEPAEGAAR</sequence>
<dbReference type="RefSeq" id="WP_344569595.1">
    <property type="nucleotide sequence ID" value="NZ_BAAARJ010000021.1"/>
</dbReference>
<name>A0ABN3QQ13_9ACTN</name>
<feature type="region of interest" description="Disordered" evidence="4">
    <location>
        <begin position="161"/>
        <end position="209"/>
    </location>
</feature>
<dbReference type="PANTHER" id="PTHR36852">
    <property type="entry name" value="PROTEIN GVPL 2"/>
    <property type="match status" value="1"/>
</dbReference>
<organism evidence="5 6">
    <name type="scientific">Streptomyces axinellae</name>
    <dbReference type="NCBI Taxonomy" id="552788"/>
    <lineage>
        <taxon>Bacteria</taxon>
        <taxon>Bacillati</taxon>
        <taxon>Actinomycetota</taxon>
        <taxon>Actinomycetes</taxon>
        <taxon>Kitasatosporales</taxon>
        <taxon>Streptomycetaceae</taxon>
        <taxon>Streptomyces</taxon>
    </lineage>
</organism>
<evidence type="ECO:0000313" key="6">
    <source>
        <dbReference type="Proteomes" id="UP001501447"/>
    </source>
</evidence>
<proteinExistence type="inferred from homology"/>
<feature type="compositionally biased region" description="Low complexity" evidence="4">
    <location>
        <begin position="161"/>
        <end position="171"/>
    </location>
</feature>
<comment type="caution">
    <text evidence="5">The sequence shown here is derived from an EMBL/GenBank/DDBJ whole genome shotgun (WGS) entry which is preliminary data.</text>
</comment>
<keyword evidence="6" id="KW-1185">Reference proteome</keyword>
<protein>
    <recommendedName>
        <fullName evidence="7">Gas vesicle protein</fullName>
    </recommendedName>
</protein>
<feature type="compositionally biased region" description="Basic and acidic residues" evidence="4">
    <location>
        <begin position="288"/>
        <end position="319"/>
    </location>
</feature>
<evidence type="ECO:0000256" key="1">
    <source>
        <dbReference type="ARBA" id="ARBA00022987"/>
    </source>
</evidence>
<keyword evidence="1" id="KW-0304">Gas vesicle</keyword>
<gene>
    <name evidence="5" type="ORF">GCM10009863_55300</name>
</gene>
<dbReference type="EMBL" id="BAAARJ010000021">
    <property type="protein sequence ID" value="GAA2632271.1"/>
    <property type="molecule type" value="Genomic_DNA"/>
</dbReference>
<dbReference type="PANTHER" id="PTHR36852:SF1">
    <property type="entry name" value="PROTEIN GVPL 2"/>
    <property type="match status" value="1"/>
</dbReference>
<accession>A0ABN3QQ13</accession>
<dbReference type="Pfam" id="PF06386">
    <property type="entry name" value="GvpL_GvpF"/>
    <property type="match status" value="1"/>
</dbReference>
<evidence type="ECO:0000313" key="5">
    <source>
        <dbReference type="EMBL" id="GAA2632271.1"/>
    </source>
</evidence>
<feature type="compositionally biased region" description="Basic and acidic residues" evidence="4">
    <location>
        <begin position="326"/>
        <end position="339"/>
    </location>
</feature>
<feature type="region of interest" description="Disordered" evidence="4">
    <location>
        <begin position="285"/>
        <end position="355"/>
    </location>
</feature>
<evidence type="ECO:0000256" key="3">
    <source>
        <dbReference type="ARBA" id="ARBA00035643"/>
    </source>
</evidence>